<protein>
    <submittedName>
        <fullName evidence="2">Copper resistance protein D</fullName>
    </submittedName>
</protein>
<dbReference type="Proteomes" id="UP000019194">
    <property type="component" value="Unassembled WGS sequence"/>
</dbReference>
<keyword evidence="1" id="KW-0472">Membrane</keyword>
<sequence length="60" mass="6955">MLAFIWVALRFIHFTTLMLVFGCALYGAWLAPVSVRRLMMRRFFCVCNGMPQRGALSARR</sequence>
<accession>A0A7G2ITF2</accession>
<evidence type="ECO:0000313" key="3">
    <source>
        <dbReference type="Proteomes" id="UP000019194"/>
    </source>
</evidence>
<organism evidence="2 3">
    <name type="scientific">Citrobacter freundii</name>
    <dbReference type="NCBI Taxonomy" id="546"/>
    <lineage>
        <taxon>Bacteria</taxon>
        <taxon>Pseudomonadati</taxon>
        <taxon>Pseudomonadota</taxon>
        <taxon>Gammaproteobacteria</taxon>
        <taxon>Enterobacterales</taxon>
        <taxon>Enterobacteriaceae</taxon>
        <taxon>Citrobacter</taxon>
        <taxon>Citrobacter freundii complex</taxon>
    </lineage>
</organism>
<comment type="caution">
    <text evidence="2">The sequence shown here is derived from an EMBL/GenBank/DDBJ whole genome shotgun (WGS) entry which is preliminary data.</text>
</comment>
<proteinExistence type="predicted"/>
<dbReference type="AlphaFoldDB" id="A0A7G2ITF2"/>
<feature type="transmembrane region" description="Helical" evidence="1">
    <location>
        <begin position="12"/>
        <end position="33"/>
    </location>
</feature>
<keyword evidence="1" id="KW-1133">Transmembrane helix</keyword>
<evidence type="ECO:0000256" key="1">
    <source>
        <dbReference type="SAM" id="Phobius"/>
    </source>
</evidence>
<keyword evidence="1" id="KW-0812">Transmembrane</keyword>
<evidence type="ECO:0000313" key="2">
    <source>
        <dbReference type="EMBL" id="CDL39843.1"/>
    </source>
</evidence>
<reference evidence="2 3" key="1">
    <citation type="submission" date="2013-10" db="EMBL/GenBank/DDBJ databases">
        <title>Antibiotic resistance diversity of beta-lactamase producers in the General Hospital Vienna.</title>
        <authorList>
            <person name="Barisic I."/>
            <person name="Mitteregger D."/>
            <person name="Hirschl A.M."/>
            <person name="Noehammer C."/>
            <person name="Wiesinger-Mayr H."/>
        </authorList>
    </citation>
    <scope>NUCLEOTIDE SEQUENCE [LARGE SCALE GENOMIC DNA]</scope>
    <source>
        <strain evidence="2 3">ISC11</strain>
    </source>
</reference>
<dbReference type="EMBL" id="CBWP010000062">
    <property type="protein sequence ID" value="CDL39843.1"/>
    <property type="molecule type" value="Genomic_DNA"/>
</dbReference>
<name>A0A7G2ITF2_CITFR</name>